<dbReference type="EMBL" id="AZHX01002116">
    <property type="protein sequence ID" value="ETW96986.1"/>
    <property type="molecule type" value="Genomic_DNA"/>
</dbReference>
<dbReference type="SUPFAM" id="SSF56300">
    <property type="entry name" value="Metallo-dependent phosphatases"/>
    <property type="match status" value="1"/>
</dbReference>
<organism evidence="1 2">
    <name type="scientific">Candidatus Entotheonella gemina</name>
    <dbReference type="NCBI Taxonomy" id="1429439"/>
    <lineage>
        <taxon>Bacteria</taxon>
        <taxon>Pseudomonadati</taxon>
        <taxon>Nitrospinota/Tectimicrobiota group</taxon>
        <taxon>Candidatus Tectimicrobiota</taxon>
        <taxon>Candidatus Entotheonellia</taxon>
        <taxon>Candidatus Entotheonellales</taxon>
        <taxon>Candidatus Entotheonellaceae</taxon>
        <taxon>Candidatus Entotheonella</taxon>
    </lineage>
</organism>
<protein>
    <recommendedName>
        <fullName evidence="3">Calcineurin-like phosphoesterase domain-containing protein</fullName>
    </recommendedName>
</protein>
<dbReference type="HOGENOM" id="CLU_2445769_0_0_7"/>
<gene>
    <name evidence="1" type="ORF">ETSY2_45440</name>
</gene>
<feature type="non-terminal residue" evidence="1">
    <location>
        <position position="1"/>
    </location>
</feature>
<evidence type="ECO:0000313" key="2">
    <source>
        <dbReference type="Proteomes" id="UP000019140"/>
    </source>
</evidence>
<accession>W4LI30</accession>
<dbReference type="CDD" id="cd00838">
    <property type="entry name" value="MPP_superfamily"/>
    <property type="match status" value="1"/>
</dbReference>
<evidence type="ECO:0008006" key="3">
    <source>
        <dbReference type="Google" id="ProtNLM"/>
    </source>
</evidence>
<reference evidence="1 2" key="1">
    <citation type="journal article" date="2014" name="Nature">
        <title>An environmental bacterial taxon with a large and distinct metabolic repertoire.</title>
        <authorList>
            <person name="Wilson M.C."/>
            <person name="Mori T."/>
            <person name="Ruckert C."/>
            <person name="Uria A.R."/>
            <person name="Helf M.J."/>
            <person name="Takada K."/>
            <person name="Gernert C."/>
            <person name="Steffens U.A."/>
            <person name="Heycke N."/>
            <person name="Schmitt S."/>
            <person name="Rinke C."/>
            <person name="Helfrich E.J."/>
            <person name="Brachmann A.O."/>
            <person name="Gurgui C."/>
            <person name="Wakimoto T."/>
            <person name="Kracht M."/>
            <person name="Crusemann M."/>
            <person name="Hentschel U."/>
            <person name="Abe I."/>
            <person name="Matsunaga S."/>
            <person name="Kalinowski J."/>
            <person name="Takeyama H."/>
            <person name="Piel J."/>
        </authorList>
    </citation>
    <scope>NUCLEOTIDE SEQUENCE [LARGE SCALE GENOMIC DNA]</scope>
    <source>
        <strain evidence="2">TSY2</strain>
    </source>
</reference>
<dbReference type="Proteomes" id="UP000019140">
    <property type="component" value="Unassembled WGS sequence"/>
</dbReference>
<sequence length="89" mass="10043">QLRDIDIMLAHGCPAGLGYGREPDYSVQPIRDVLDAVQPRFMFCGHAHYYKEARTDTTAVYAMNELKHEYYILDTMTEVLEAFPSGSAA</sequence>
<name>W4LI30_9BACT</name>
<dbReference type="AlphaFoldDB" id="W4LI30"/>
<proteinExistence type="predicted"/>
<dbReference type="InterPro" id="IPR029052">
    <property type="entry name" value="Metallo-depent_PP-like"/>
</dbReference>
<keyword evidence="2" id="KW-1185">Reference proteome</keyword>
<comment type="caution">
    <text evidence="1">The sequence shown here is derived from an EMBL/GenBank/DDBJ whole genome shotgun (WGS) entry which is preliminary data.</text>
</comment>
<evidence type="ECO:0000313" key="1">
    <source>
        <dbReference type="EMBL" id="ETW96986.1"/>
    </source>
</evidence>